<comment type="caution">
    <text evidence="2">The sequence shown here is derived from an EMBL/GenBank/DDBJ whole genome shotgun (WGS) entry which is preliminary data.</text>
</comment>
<organism evidence="2 3">
    <name type="scientific">Symbiochloris irregularis</name>
    <dbReference type="NCBI Taxonomy" id="706552"/>
    <lineage>
        <taxon>Eukaryota</taxon>
        <taxon>Viridiplantae</taxon>
        <taxon>Chlorophyta</taxon>
        <taxon>core chlorophytes</taxon>
        <taxon>Trebouxiophyceae</taxon>
        <taxon>Trebouxiales</taxon>
        <taxon>Trebouxiaceae</taxon>
        <taxon>Symbiochloris</taxon>
    </lineage>
</organism>
<protein>
    <submittedName>
        <fullName evidence="2">Uncharacterized protein</fullName>
    </submittedName>
</protein>
<feature type="compositionally biased region" description="Basic and acidic residues" evidence="1">
    <location>
        <begin position="28"/>
        <end position="39"/>
    </location>
</feature>
<dbReference type="EMBL" id="JALJOQ010000014">
    <property type="protein sequence ID" value="KAK9810792.1"/>
    <property type="molecule type" value="Genomic_DNA"/>
</dbReference>
<feature type="region of interest" description="Disordered" evidence="1">
    <location>
        <begin position="1"/>
        <end position="39"/>
    </location>
</feature>
<dbReference type="Proteomes" id="UP001465755">
    <property type="component" value="Unassembled WGS sequence"/>
</dbReference>
<accession>A0AAW1PS54</accession>
<evidence type="ECO:0000313" key="3">
    <source>
        <dbReference type="Proteomes" id="UP001465755"/>
    </source>
</evidence>
<proteinExistence type="predicted"/>
<dbReference type="AlphaFoldDB" id="A0AAW1PS54"/>
<evidence type="ECO:0000313" key="2">
    <source>
        <dbReference type="EMBL" id="KAK9810792.1"/>
    </source>
</evidence>
<evidence type="ECO:0000256" key="1">
    <source>
        <dbReference type="SAM" id="MobiDB-lite"/>
    </source>
</evidence>
<name>A0AAW1PS54_9CHLO</name>
<gene>
    <name evidence="2" type="ORF">WJX73_008091</name>
</gene>
<keyword evidence="3" id="KW-1185">Reference proteome</keyword>
<reference evidence="2 3" key="1">
    <citation type="journal article" date="2024" name="Nat. Commun.">
        <title>Phylogenomics reveals the evolutionary origins of lichenization in chlorophyte algae.</title>
        <authorList>
            <person name="Puginier C."/>
            <person name="Libourel C."/>
            <person name="Otte J."/>
            <person name="Skaloud P."/>
            <person name="Haon M."/>
            <person name="Grisel S."/>
            <person name="Petersen M."/>
            <person name="Berrin J.G."/>
            <person name="Delaux P.M."/>
            <person name="Dal Grande F."/>
            <person name="Keller J."/>
        </authorList>
    </citation>
    <scope>NUCLEOTIDE SEQUENCE [LARGE SCALE GENOMIC DNA]</scope>
    <source>
        <strain evidence="2 3">SAG 2036</strain>
    </source>
</reference>
<sequence>MGDEDRSSAPSAGSEIEQQPGLGSLPQSKDEIPGLERAKLWASKDMQSEAAAKKAATESLVVGSDLVNMLTSKQSTAQLIRLHRDDGAGGSTGPQSPGFCCLCARQPQSRR</sequence>